<dbReference type="RefSeq" id="WP_136336348.1">
    <property type="nucleotide sequence ID" value="NZ_QXMP01000017.1"/>
</dbReference>
<accession>A0A4S3LXX2</accession>
<keyword evidence="2" id="KW-1185">Reference proteome</keyword>
<dbReference type="OrthoDB" id="1429531at2"/>
<comment type="caution">
    <text evidence="1">The sequence shown here is derived from an EMBL/GenBank/DDBJ whole genome shotgun (WGS) entry which is preliminary data.</text>
</comment>
<dbReference type="AlphaFoldDB" id="A0A4S3LXX2"/>
<dbReference type="EMBL" id="SSMC01000003">
    <property type="protein sequence ID" value="THD66276.1"/>
    <property type="molecule type" value="Genomic_DNA"/>
</dbReference>
<dbReference type="Proteomes" id="UP000305939">
    <property type="component" value="Unassembled WGS sequence"/>
</dbReference>
<evidence type="ECO:0008006" key="3">
    <source>
        <dbReference type="Google" id="ProtNLM"/>
    </source>
</evidence>
<sequence>MTYTLNLFSDNIKSILTIYEDSNKIREEKRDQSWEKIMEQSKFSQEEFDEFNLYDFHFEWILLHSLFISSYSYFENFMLSCAKQIQKKLNSKIEIKDIKGNGDIDSYRKYLNLIGEIEFADPTNEGWKKLMEFKAIRNSIIHKYGEINQNLSIIREHNIYFGPSQKMIRINNKSFLEDFSQSSIEYMSNLTKEINKKYYCS</sequence>
<reference evidence="1 2" key="1">
    <citation type="submission" date="2019-04" db="EMBL/GenBank/DDBJ databases">
        <title>Draft genome sequence of Robertkochia marina CC-AMO-30D.</title>
        <authorList>
            <person name="Hameed A."/>
            <person name="Lin S.-Y."/>
            <person name="Shahina M."/>
            <person name="Lai W.-A."/>
            <person name="Young C.-C."/>
        </authorList>
    </citation>
    <scope>NUCLEOTIDE SEQUENCE [LARGE SCALE GENOMIC DNA]</scope>
    <source>
        <strain evidence="1 2">CC-AMO-30D</strain>
    </source>
</reference>
<protein>
    <recommendedName>
        <fullName evidence="3">RiboL-PSP-HEPN domain-containing protein</fullName>
    </recommendedName>
</protein>
<name>A0A4S3LXX2_9FLAO</name>
<gene>
    <name evidence="1" type="ORF">E7Z59_10690</name>
</gene>
<proteinExistence type="predicted"/>
<organism evidence="1 2">
    <name type="scientific">Robertkochia marina</name>
    <dbReference type="NCBI Taxonomy" id="1227945"/>
    <lineage>
        <taxon>Bacteria</taxon>
        <taxon>Pseudomonadati</taxon>
        <taxon>Bacteroidota</taxon>
        <taxon>Flavobacteriia</taxon>
        <taxon>Flavobacteriales</taxon>
        <taxon>Flavobacteriaceae</taxon>
        <taxon>Robertkochia</taxon>
    </lineage>
</organism>
<evidence type="ECO:0000313" key="1">
    <source>
        <dbReference type="EMBL" id="THD66276.1"/>
    </source>
</evidence>
<evidence type="ECO:0000313" key="2">
    <source>
        <dbReference type="Proteomes" id="UP000305939"/>
    </source>
</evidence>